<evidence type="ECO:0000313" key="7">
    <source>
        <dbReference type="Proteomes" id="UP000294257"/>
    </source>
</evidence>
<keyword evidence="2 4" id="KW-0238">DNA-binding</keyword>
<dbReference type="PRINTS" id="PR00455">
    <property type="entry name" value="HTHTETR"/>
</dbReference>
<feature type="DNA-binding region" description="H-T-H motif" evidence="4">
    <location>
        <begin position="33"/>
        <end position="52"/>
    </location>
</feature>
<dbReference type="Gene3D" id="1.10.357.10">
    <property type="entry name" value="Tetracycline Repressor, domain 2"/>
    <property type="match status" value="1"/>
</dbReference>
<dbReference type="InterPro" id="IPR009057">
    <property type="entry name" value="Homeodomain-like_sf"/>
</dbReference>
<dbReference type="RefSeq" id="WP_130345232.1">
    <property type="nucleotide sequence ID" value="NZ_SGWQ01000005.1"/>
</dbReference>
<organism evidence="6 7">
    <name type="scientific">Herbihabitans rhizosphaerae</name>
    <dbReference type="NCBI Taxonomy" id="1872711"/>
    <lineage>
        <taxon>Bacteria</taxon>
        <taxon>Bacillati</taxon>
        <taxon>Actinomycetota</taxon>
        <taxon>Actinomycetes</taxon>
        <taxon>Pseudonocardiales</taxon>
        <taxon>Pseudonocardiaceae</taxon>
        <taxon>Herbihabitans</taxon>
    </lineage>
</organism>
<dbReference type="InterPro" id="IPR001647">
    <property type="entry name" value="HTH_TetR"/>
</dbReference>
<dbReference type="PANTHER" id="PTHR30055">
    <property type="entry name" value="HTH-TYPE TRANSCRIPTIONAL REGULATOR RUTR"/>
    <property type="match status" value="1"/>
</dbReference>
<protein>
    <submittedName>
        <fullName evidence="6">TetR family transcriptional regulator</fullName>
    </submittedName>
</protein>
<comment type="caution">
    <text evidence="6">The sequence shown here is derived from an EMBL/GenBank/DDBJ whole genome shotgun (WGS) entry which is preliminary data.</text>
</comment>
<feature type="domain" description="HTH tetR-type" evidence="5">
    <location>
        <begin position="11"/>
        <end position="70"/>
    </location>
</feature>
<gene>
    <name evidence="6" type="ORF">EV193_105350</name>
</gene>
<dbReference type="Pfam" id="PF21597">
    <property type="entry name" value="TetR_C_43"/>
    <property type="match status" value="1"/>
</dbReference>
<dbReference type="OrthoDB" id="9795011at2"/>
<accession>A0A4Q7KQ16</accession>
<keyword evidence="1" id="KW-0805">Transcription regulation</keyword>
<dbReference type="AlphaFoldDB" id="A0A4Q7KQ16"/>
<dbReference type="InterPro" id="IPR049445">
    <property type="entry name" value="TetR_SbtR-like_C"/>
</dbReference>
<evidence type="ECO:0000256" key="3">
    <source>
        <dbReference type="ARBA" id="ARBA00023163"/>
    </source>
</evidence>
<keyword evidence="3" id="KW-0804">Transcription</keyword>
<dbReference type="InterPro" id="IPR050109">
    <property type="entry name" value="HTH-type_TetR-like_transc_reg"/>
</dbReference>
<dbReference type="GO" id="GO:0003700">
    <property type="term" value="F:DNA-binding transcription factor activity"/>
    <property type="evidence" value="ECO:0007669"/>
    <property type="project" value="TreeGrafter"/>
</dbReference>
<evidence type="ECO:0000256" key="4">
    <source>
        <dbReference type="PROSITE-ProRule" id="PRU00335"/>
    </source>
</evidence>
<name>A0A4Q7KQ16_9PSEU</name>
<dbReference type="Pfam" id="PF00440">
    <property type="entry name" value="TetR_N"/>
    <property type="match status" value="1"/>
</dbReference>
<dbReference type="SUPFAM" id="SSF46689">
    <property type="entry name" value="Homeodomain-like"/>
    <property type="match status" value="1"/>
</dbReference>
<dbReference type="PROSITE" id="PS50977">
    <property type="entry name" value="HTH_TETR_2"/>
    <property type="match status" value="1"/>
</dbReference>
<sequence length="207" mass="23061">MTARPLRADAARNREKLRAAATEVFGERGLDAPLEEVARRAGVSIGTLYNHFPTRDALYEAIFPERLAALDRIADAAIADPDPWHGFVAFVEGLFALQAQDRGLNDALAQRFPVPAEVDEACHRGFRHIDRILQRAKDNGDLREDFELPDLATLIWAMSRVITESMDVAPQAWRRCLAFFLDGLRTEAAHPIDVPALTEGQLTSRFG</sequence>
<evidence type="ECO:0000313" key="6">
    <source>
        <dbReference type="EMBL" id="RZS37791.1"/>
    </source>
</evidence>
<evidence type="ECO:0000256" key="2">
    <source>
        <dbReference type="ARBA" id="ARBA00023125"/>
    </source>
</evidence>
<dbReference type="PANTHER" id="PTHR30055:SF234">
    <property type="entry name" value="HTH-TYPE TRANSCRIPTIONAL REGULATOR BETI"/>
    <property type="match status" value="1"/>
</dbReference>
<dbReference type="GO" id="GO:0000976">
    <property type="term" value="F:transcription cis-regulatory region binding"/>
    <property type="evidence" value="ECO:0007669"/>
    <property type="project" value="TreeGrafter"/>
</dbReference>
<evidence type="ECO:0000259" key="5">
    <source>
        <dbReference type="PROSITE" id="PS50977"/>
    </source>
</evidence>
<reference evidence="6 7" key="1">
    <citation type="submission" date="2019-02" db="EMBL/GenBank/DDBJ databases">
        <title>Genomic Encyclopedia of Type Strains, Phase IV (KMG-IV): sequencing the most valuable type-strain genomes for metagenomic binning, comparative biology and taxonomic classification.</title>
        <authorList>
            <person name="Goeker M."/>
        </authorList>
    </citation>
    <scope>NUCLEOTIDE SEQUENCE [LARGE SCALE GENOMIC DNA]</scope>
    <source>
        <strain evidence="6 7">DSM 101727</strain>
    </source>
</reference>
<keyword evidence="7" id="KW-1185">Reference proteome</keyword>
<evidence type="ECO:0000256" key="1">
    <source>
        <dbReference type="ARBA" id="ARBA00023015"/>
    </source>
</evidence>
<dbReference type="InterPro" id="IPR036271">
    <property type="entry name" value="Tet_transcr_reg_TetR-rel_C_sf"/>
</dbReference>
<dbReference type="SUPFAM" id="SSF48498">
    <property type="entry name" value="Tetracyclin repressor-like, C-terminal domain"/>
    <property type="match status" value="1"/>
</dbReference>
<dbReference type="Proteomes" id="UP000294257">
    <property type="component" value="Unassembled WGS sequence"/>
</dbReference>
<dbReference type="EMBL" id="SGWQ01000005">
    <property type="protein sequence ID" value="RZS37791.1"/>
    <property type="molecule type" value="Genomic_DNA"/>
</dbReference>
<proteinExistence type="predicted"/>